<evidence type="ECO:0000313" key="15">
    <source>
        <dbReference type="Proteomes" id="UP000322077"/>
    </source>
</evidence>
<comment type="caution">
    <text evidence="14">The sequence shown here is derived from an EMBL/GenBank/DDBJ whole genome shotgun (WGS) entry which is preliminary data.</text>
</comment>
<evidence type="ECO:0000256" key="10">
    <source>
        <dbReference type="ARBA" id="ARBA00023237"/>
    </source>
</evidence>
<gene>
    <name evidence="14" type="ORF">FYJ91_05745</name>
</gene>
<dbReference type="InterPro" id="IPR000531">
    <property type="entry name" value="Beta-barrel_TonB"/>
</dbReference>
<evidence type="ECO:0000256" key="8">
    <source>
        <dbReference type="ARBA" id="ARBA00023077"/>
    </source>
</evidence>
<comment type="subcellular location">
    <subcellularLocation>
        <location evidence="1 11">Cell outer membrane</location>
        <topology evidence="1 11">Multi-pass membrane protein</topology>
    </subcellularLocation>
</comment>
<dbReference type="EMBL" id="VTOU01000002">
    <property type="protein sequence ID" value="TZG27131.1"/>
    <property type="molecule type" value="Genomic_DNA"/>
</dbReference>
<keyword evidence="5 11" id="KW-0812">Transmembrane</keyword>
<dbReference type="GO" id="GO:0006826">
    <property type="term" value="P:iron ion transport"/>
    <property type="evidence" value="ECO:0007669"/>
    <property type="project" value="UniProtKB-KW"/>
</dbReference>
<dbReference type="Pfam" id="PF07715">
    <property type="entry name" value="Plug"/>
    <property type="match status" value="1"/>
</dbReference>
<keyword evidence="4" id="KW-0410">Iron transport</keyword>
<keyword evidence="8 12" id="KW-0798">TonB box</keyword>
<dbReference type="SUPFAM" id="SSF56935">
    <property type="entry name" value="Porins"/>
    <property type="match status" value="1"/>
</dbReference>
<evidence type="ECO:0000256" key="11">
    <source>
        <dbReference type="PROSITE-ProRule" id="PRU01360"/>
    </source>
</evidence>
<evidence type="ECO:0000256" key="6">
    <source>
        <dbReference type="ARBA" id="ARBA00023004"/>
    </source>
</evidence>
<dbReference type="GO" id="GO:0009279">
    <property type="term" value="C:cell outer membrane"/>
    <property type="evidence" value="ECO:0007669"/>
    <property type="project" value="UniProtKB-SubCell"/>
</dbReference>
<feature type="domain" description="Secretin/TonB short N-terminal" evidence="13">
    <location>
        <begin position="34"/>
        <end position="85"/>
    </location>
</feature>
<keyword evidence="14" id="KW-0675">Receptor</keyword>
<keyword evidence="10 11" id="KW-0998">Cell outer membrane</keyword>
<evidence type="ECO:0000256" key="3">
    <source>
        <dbReference type="ARBA" id="ARBA00022452"/>
    </source>
</evidence>
<keyword evidence="7" id="KW-0406">Ion transport</keyword>
<keyword evidence="3 11" id="KW-1134">Transmembrane beta strand</keyword>
<dbReference type="InterPro" id="IPR011662">
    <property type="entry name" value="Secretin/TonB_short_N"/>
</dbReference>
<dbReference type="RefSeq" id="WP_149521351.1">
    <property type="nucleotide sequence ID" value="NZ_VTOU01000002.1"/>
</dbReference>
<evidence type="ECO:0000256" key="2">
    <source>
        <dbReference type="ARBA" id="ARBA00022448"/>
    </source>
</evidence>
<dbReference type="Gene3D" id="3.55.50.30">
    <property type="match status" value="1"/>
</dbReference>
<keyword evidence="15" id="KW-1185">Reference proteome</keyword>
<reference evidence="14 15" key="1">
    <citation type="submission" date="2019-08" db="EMBL/GenBank/DDBJ databases">
        <authorList>
            <person name="Wang G."/>
            <person name="Xu Z."/>
        </authorList>
    </citation>
    <scope>NUCLEOTIDE SEQUENCE [LARGE SCALE GENOMIC DNA]</scope>
    <source>
        <strain evidence="14 15">ZX</strain>
    </source>
</reference>
<evidence type="ECO:0000256" key="12">
    <source>
        <dbReference type="RuleBase" id="RU003357"/>
    </source>
</evidence>
<evidence type="ECO:0000256" key="1">
    <source>
        <dbReference type="ARBA" id="ARBA00004571"/>
    </source>
</evidence>
<evidence type="ECO:0000259" key="13">
    <source>
        <dbReference type="SMART" id="SM00965"/>
    </source>
</evidence>
<evidence type="ECO:0000256" key="4">
    <source>
        <dbReference type="ARBA" id="ARBA00022496"/>
    </source>
</evidence>
<dbReference type="InterPro" id="IPR012910">
    <property type="entry name" value="Plug_dom"/>
</dbReference>
<dbReference type="AlphaFoldDB" id="A0A5D9CAL0"/>
<keyword evidence="9 11" id="KW-0472">Membrane</keyword>
<keyword evidence="2 11" id="KW-0813">Transport</keyword>
<keyword evidence="6" id="KW-0408">Iron</keyword>
<dbReference type="SMART" id="SM00965">
    <property type="entry name" value="STN"/>
    <property type="match status" value="1"/>
</dbReference>
<dbReference type="Gene3D" id="2.40.170.20">
    <property type="entry name" value="TonB-dependent receptor, beta-barrel domain"/>
    <property type="match status" value="1"/>
</dbReference>
<proteinExistence type="inferred from homology"/>
<dbReference type="Proteomes" id="UP000322077">
    <property type="component" value="Unassembled WGS sequence"/>
</dbReference>
<evidence type="ECO:0000256" key="7">
    <source>
        <dbReference type="ARBA" id="ARBA00023065"/>
    </source>
</evidence>
<dbReference type="PANTHER" id="PTHR32552">
    <property type="entry name" value="FERRICHROME IRON RECEPTOR-RELATED"/>
    <property type="match status" value="1"/>
</dbReference>
<protein>
    <submittedName>
        <fullName evidence="14">TonB-dependent receptor</fullName>
    </submittedName>
</protein>
<dbReference type="InterPro" id="IPR036942">
    <property type="entry name" value="Beta-barrel_TonB_sf"/>
</dbReference>
<dbReference type="InterPro" id="IPR039426">
    <property type="entry name" value="TonB-dep_rcpt-like"/>
</dbReference>
<comment type="similarity">
    <text evidence="11 12">Belongs to the TonB-dependent receptor family.</text>
</comment>
<evidence type="ECO:0000256" key="9">
    <source>
        <dbReference type="ARBA" id="ARBA00023136"/>
    </source>
</evidence>
<organism evidence="14 15">
    <name type="scientific">Sphingomonas montanisoli</name>
    <dbReference type="NCBI Taxonomy" id="2606412"/>
    <lineage>
        <taxon>Bacteria</taxon>
        <taxon>Pseudomonadati</taxon>
        <taxon>Pseudomonadota</taxon>
        <taxon>Alphaproteobacteria</taxon>
        <taxon>Sphingomonadales</taxon>
        <taxon>Sphingomonadaceae</taxon>
        <taxon>Sphingomonas</taxon>
    </lineage>
</organism>
<dbReference type="PANTHER" id="PTHR32552:SF81">
    <property type="entry name" value="TONB-DEPENDENT OUTER MEMBRANE RECEPTOR"/>
    <property type="match status" value="1"/>
</dbReference>
<accession>A0A5D9CAL0</accession>
<name>A0A5D9CAL0_9SPHN</name>
<evidence type="ECO:0000256" key="5">
    <source>
        <dbReference type="ARBA" id="ARBA00022692"/>
    </source>
</evidence>
<evidence type="ECO:0000313" key="14">
    <source>
        <dbReference type="EMBL" id="TZG27131.1"/>
    </source>
</evidence>
<dbReference type="PROSITE" id="PS52016">
    <property type="entry name" value="TONB_DEPENDENT_REC_3"/>
    <property type="match status" value="1"/>
</dbReference>
<sequence length="763" mass="81942">MLASPAFAEAPQSLDVPAGSLSDTLGILGTQAGISLGVSGDIGRHHRSNAVRGHMPPSIALRRMLKGTGLDFVAIDARSFRIFERPAKVTKAIAPEAPTPVRDIVVTASKRQTAVQDFPGTLTVLGSGDLDTDRLGRSGTQAIINAIPSIASTHLGPGRNKLIIRGVADSSFTGPTQAIVGQYLGDIRLNYNAPDPDLNLYDMQQIEVLEGPQGTLYGAGSLGGIVRLVPNAPTPDRWGGSAATGIGIRRSGAISNDLAGMINAPLIDDVLAIRAVAYRSVDGGYIDDVGRGLKDVNRSVTEGGRFALRLTPGDGWTIDLGVTSQDIDNRDSQYAERGLLQYRRASAIAQPFDNDYRLGALTISKDWGRTRLVSATGFIRHEVGEVYDATGAALVPIAFNQQNRITLITNETRLSRRGTDGHGWLIGTSIIVNRERLTRDFISAGSATTITGVRNAVTQMAAYGEFSFRPLPRVVTTIGGRLAFSRLSGELLDVLQIEGEPKRSEVEILPSFALSWRPRDRLTLYARYQEGFRPGGLSVSPGAAQVASQRFTGDSISTYEVGARFGDARKDRFHAALSASFAHWEHIQADLVDAAGLPYTANLGNGRILGLELSAAMRVDHVWRIDAGLFLNDSELRRPEAGFADARGAELPNVAAIGGRIGINFNYRLAGDWRIEGGGSLRYFGHSRLGVGRQLDIVQGKYAETAFNARLGTGRYGFSIGVTNLLDQAGNRFALGNPFGVMARRQVTPLAPRTVRFGVDARF</sequence>
<dbReference type="Pfam" id="PF00593">
    <property type="entry name" value="TonB_dep_Rec_b-barrel"/>
    <property type="match status" value="1"/>
</dbReference>